<evidence type="ECO:0000313" key="4">
    <source>
        <dbReference type="EMBL" id="OQR72781.1"/>
    </source>
</evidence>
<keyword evidence="5" id="KW-1185">Reference proteome</keyword>
<evidence type="ECO:0000256" key="1">
    <source>
        <dbReference type="ARBA" id="ARBA00006190"/>
    </source>
</evidence>
<feature type="coiled-coil region" evidence="2">
    <location>
        <begin position="29"/>
        <end position="56"/>
    </location>
</feature>
<dbReference type="STRING" id="418985.A0A1V9XH78"/>
<comment type="caution">
    <text evidence="4">The sequence shown here is derived from an EMBL/GenBank/DDBJ whole genome shotgun (WGS) entry which is preliminary data.</text>
</comment>
<dbReference type="InParanoid" id="A0A1V9XH78"/>
<dbReference type="Gene3D" id="6.10.140.1230">
    <property type="match status" value="1"/>
</dbReference>
<accession>A0A1V9XH78</accession>
<dbReference type="PANTHER" id="PTHR10476">
    <property type="entry name" value="CHARGED MULTIVESICULAR BODY PROTEIN"/>
    <property type="match status" value="1"/>
</dbReference>
<gene>
    <name evidence="4" type="ORF">BIW11_10163</name>
</gene>
<keyword evidence="2" id="KW-0175">Coiled coil</keyword>
<sequence length="210" mass="23627">MDKLFGSKPNVKEQIRISDRNLRRSEWDLAREDRVLERQEKQIELEIRKAARLGQDDMCKMYAKQLVQIRKQRQRTKQATVQVAGVRCQSKAMGANVALANSVAGATKAISGVNQLMDNQQLAKTLGDFKMLSEKMAMTEEMMNDALDDILNESGDEEESQGVLDKVLDEIGIDIKGKLGKVPPVQREKPGASENSIDDLEKQFEHLKAL</sequence>
<comment type="similarity">
    <text evidence="1">Belongs to the SNF7 family.</text>
</comment>
<dbReference type="InterPro" id="IPR005024">
    <property type="entry name" value="Snf7_fam"/>
</dbReference>
<dbReference type="OrthoDB" id="5594417at2759"/>
<dbReference type="Proteomes" id="UP000192247">
    <property type="component" value="Unassembled WGS sequence"/>
</dbReference>
<proteinExistence type="inferred from homology"/>
<evidence type="ECO:0000313" key="5">
    <source>
        <dbReference type="Proteomes" id="UP000192247"/>
    </source>
</evidence>
<evidence type="ECO:0000256" key="3">
    <source>
        <dbReference type="SAM" id="MobiDB-lite"/>
    </source>
</evidence>
<dbReference type="AlphaFoldDB" id="A0A1V9XH78"/>
<organism evidence="4 5">
    <name type="scientific">Tropilaelaps mercedesae</name>
    <dbReference type="NCBI Taxonomy" id="418985"/>
    <lineage>
        <taxon>Eukaryota</taxon>
        <taxon>Metazoa</taxon>
        <taxon>Ecdysozoa</taxon>
        <taxon>Arthropoda</taxon>
        <taxon>Chelicerata</taxon>
        <taxon>Arachnida</taxon>
        <taxon>Acari</taxon>
        <taxon>Parasitiformes</taxon>
        <taxon>Mesostigmata</taxon>
        <taxon>Gamasina</taxon>
        <taxon>Dermanyssoidea</taxon>
        <taxon>Laelapidae</taxon>
        <taxon>Tropilaelaps</taxon>
    </lineage>
</organism>
<protein>
    <submittedName>
        <fullName evidence="4">Charged multivesicular body protein 2b-like</fullName>
    </submittedName>
</protein>
<dbReference type="FunCoup" id="A0A1V9XH78">
    <property type="interactions" value="313"/>
</dbReference>
<dbReference type="EMBL" id="MNPL01011070">
    <property type="protein sequence ID" value="OQR72781.1"/>
    <property type="molecule type" value="Genomic_DNA"/>
</dbReference>
<feature type="region of interest" description="Disordered" evidence="3">
    <location>
        <begin position="179"/>
        <end position="199"/>
    </location>
</feature>
<dbReference type="Pfam" id="PF03357">
    <property type="entry name" value="Snf7"/>
    <property type="match status" value="1"/>
</dbReference>
<dbReference type="GO" id="GO:0007034">
    <property type="term" value="P:vacuolar transport"/>
    <property type="evidence" value="ECO:0007669"/>
    <property type="project" value="InterPro"/>
</dbReference>
<name>A0A1V9XH78_9ACAR</name>
<reference evidence="4 5" key="1">
    <citation type="journal article" date="2017" name="Gigascience">
        <title>Draft genome of the honey bee ectoparasitic mite, Tropilaelaps mercedesae, is shaped by the parasitic life history.</title>
        <authorList>
            <person name="Dong X."/>
            <person name="Armstrong S.D."/>
            <person name="Xia D."/>
            <person name="Makepeace B.L."/>
            <person name="Darby A.C."/>
            <person name="Kadowaki T."/>
        </authorList>
    </citation>
    <scope>NUCLEOTIDE SEQUENCE [LARGE SCALE GENOMIC DNA]</scope>
    <source>
        <strain evidence="4">Wuxi-XJTLU</strain>
    </source>
</reference>
<evidence type="ECO:0000256" key="2">
    <source>
        <dbReference type="SAM" id="Coils"/>
    </source>
</evidence>